<proteinExistence type="predicted"/>
<gene>
    <name evidence="2" type="ORF">PACLA_8A073019</name>
</gene>
<dbReference type="PANTHER" id="PTHR45960">
    <property type="entry name" value="GRB2-ASSOCIATED-BINDING PROTEIN"/>
    <property type="match status" value="1"/>
</dbReference>
<dbReference type="Proteomes" id="UP001152795">
    <property type="component" value="Unassembled WGS sequence"/>
</dbReference>
<feature type="compositionally biased region" description="Low complexity" evidence="1">
    <location>
        <begin position="219"/>
        <end position="233"/>
    </location>
</feature>
<feature type="region of interest" description="Disordered" evidence="1">
    <location>
        <begin position="401"/>
        <end position="484"/>
    </location>
</feature>
<name>A0A7D9IZI5_PARCT</name>
<dbReference type="InterPro" id="IPR046355">
    <property type="entry name" value="Gab1-4-like"/>
</dbReference>
<feature type="compositionally biased region" description="Low complexity" evidence="1">
    <location>
        <begin position="195"/>
        <end position="211"/>
    </location>
</feature>
<accession>A0A7D9IZI5</accession>
<dbReference type="GO" id="GO:0035591">
    <property type="term" value="F:signaling adaptor activity"/>
    <property type="evidence" value="ECO:0007669"/>
    <property type="project" value="TreeGrafter"/>
</dbReference>
<dbReference type="SUPFAM" id="SSF50729">
    <property type="entry name" value="PH domain-like"/>
    <property type="match status" value="1"/>
</dbReference>
<feature type="compositionally biased region" description="Polar residues" evidence="1">
    <location>
        <begin position="616"/>
        <end position="635"/>
    </location>
</feature>
<dbReference type="SMART" id="SM00233">
    <property type="entry name" value="PH"/>
    <property type="match status" value="1"/>
</dbReference>
<dbReference type="OrthoDB" id="5950879at2759"/>
<evidence type="ECO:0000256" key="1">
    <source>
        <dbReference type="SAM" id="MobiDB-lite"/>
    </source>
</evidence>
<feature type="compositionally biased region" description="Polar residues" evidence="1">
    <location>
        <begin position="405"/>
        <end position="420"/>
    </location>
</feature>
<sequence>MGTNDTYPLHTGYLTKSPPETRVTGNFKRWMKRWFVLWENKTLEYYRERGDPKPKKAIDLSRCEFLDTNLSDKRFKNIFSLRVTGDRDHGRTYFLAADSAYEMNNWVDKICKLCEFAVTENNNTDTIRHQAPLDKDEIQVRSKERDSGIIVPDSDTAADLVSVKIVNTQRVSAYDDVPPPRPSKTSEDINEQYDVPPQSSQSPRKSPVRQRNSCPLDMSSSSESSFISMNRSSGGSDIYQNYDVVPTQPTYDFPPTQPTYDVPPTQLTYDILPPQPTYDILPPQPTYDVPPTQPTYDVPPTQLNHEERNRHSGGSSSEDGNDIYDVPPSSHQAYDIVPAPVATTGTMPGIARVSYNNTPQQYGNYNTLSPRIRPGLQPTNYNILPPGNGGMQSIYDHVPSRNHHSVTYDTPPSRPETSCNYDYVPPPKSALHGDNTDGREEPPPPVPREAKPGQIKTYVNIPQIPIQDGEYNKPLPSTPQRDSGTVLDDEEAVYDVPPAQQGHPQIPIVNRRNKPCMAVAPRVDRTSKPSGTGRDYVNLGGPIAMRSATVKESSRQPVRRGGNVQRSKSAVADFESDAGYLYMESPKRTESSTRYSKKDRKPSIPEEDAAYEFMSLQRNEQNTVYQNYNTPTQMSSKEESSPERTVPAVSS</sequence>
<dbReference type="GO" id="GO:0005737">
    <property type="term" value="C:cytoplasm"/>
    <property type="evidence" value="ECO:0007669"/>
    <property type="project" value="TreeGrafter"/>
</dbReference>
<feature type="region of interest" description="Disordered" evidence="1">
    <location>
        <begin position="581"/>
        <end position="651"/>
    </location>
</feature>
<dbReference type="InterPro" id="IPR001849">
    <property type="entry name" value="PH_domain"/>
</dbReference>
<protein>
    <submittedName>
        <fullName evidence="2">Uncharacterized protein</fullName>
    </submittedName>
</protein>
<reference evidence="2" key="1">
    <citation type="submission" date="2020-04" db="EMBL/GenBank/DDBJ databases">
        <authorList>
            <person name="Alioto T."/>
            <person name="Alioto T."/>
            <person name="Gomez Garrido J."/>
        </authorList>
    </citation>
    <scope>NUCLEOTIDE SEQUENCE</scope>
    <source>
        <strain evidence="2">A484AB</strain>
    </source>
</reference>
<evidence type="ECO:0000313" key="2">
    <source>
        <dbReference type="EMBL" id="CAB4017072.1"/>
    </source>
</evidence>
<dbReference type="InterPro" id="IPR011993">
    <property type="entry name" value="PH-like_dom_sf"/>
</dbReference>
<dbReference type="Pfam" id="PF00169">
    <property type="entry name" value="PH"/>
    <property type="match status" value="1"/>
</dbReference>
<comment type="caution">
    <text evidence="2">The sequence shown here is derived from an EMBL/GenBank/DDBJ whole genome shotgun (WGS) entry which is preliminary data.</text>
</comment>
<evidence type="ECO:0000313" key="3">
    <source>
        <dbReference type="Proteomes" id="UP001152795"/>
    </source>
</evidence>
<dbReference type="AlphaFoldDB" id="A0A7D9IZI5"/>
<dbReference type="PANTHER" id="PTHR45960:SF2">
    <property type="entry name" value="PROTEIN DAUGHTER OF SEVENLESS"/>
    <property type="match status" value="1"/>
</dbReference>
<keyword evidence="3" id="KW-1185">Reference proteome</keyword>
<feature type="region of interest" description="Disordered" evidence="1">
    <location>
        <begin position="172"/>
        <end position="332"/>
    </location>
</feature>
<organism evidence="2 3">
    <name type="scientific">Paramuricea clavata</name>
    <name type="common">Red gorgonian</name>
    <name type="synonym">Violescent sea-whip</name>
    <dbReference type="NCBI Taxonomy" id="317549"/>
    <lineage>
        <taxon>Eukaryota</taxon>
        <taxon>Metazoa</taxon>
        <taxon>Cnidaria</taxon>
        <taxon>Anthozoa</taxon>
        <taxon>Octocorallia</taxon>
        <taxon>Malacalcyonacea</taxon>
        <taxon>Plexauridae</taxon>
        <taxon>Paramuricea</taxon>
    </lineage>
</organism>
<dbReference type="Gene3D" id="2.30.29.30">
    <property type="entry name" value="Pleckstrin-homology domain (PH domain)/Phosphotyrosine-binding domain (PTB)"/>
    <property type="match status" value="1"/>
</dbReference>
<dbReference type="EMBL" id="CACRXK020009390">
    <property type="protein sequence ID" value="CAB4017072.1"/>
    <property type="molecule type" value="Genomic_DNA"/>
</dbReference>
<dbReference type="GO" id="GO:0007165">
    <property type="term" value="P:signal transduction"/>
    <property type="evidence" value="ECO:0007669"/>
    <property type="project" value="TreeGrafter"/>
</dbReference>
<dbReference type="PROSITE" id="PS50003">
    <property type="entry name" value="PH_DOMAIN"/>
    <property type="match status" value="1"/>
</dbReference>